<protein>
    <submittedName>
        <fullName evidence="3">Uncharacterized protein</fullName>
    </submittedName>
</protein>
<evidence type="ECO:0000256" key="1">
    <source>
        <dbReference type="SAM" id="MobiDB-lite"/>
    </source>
</evidence>
<dbReference type="Proteomes" id="UP000800039">
    <property type="component" value="Unassembled WGS sequence"/>
</dbReference>
<evidence type="ECO:0000313" key="3">
    <source>
        <dbReference type="EMBL" id="KAF1848742.1"/>
    </source>
</evidence>
<keyword evidence="2" id="KW-0732">Signal</keyword>
<evidence type="ECO:0000256" key="2">
    <source>
        <dbReference type="SAM" id="SignalP"/>
    </source>
</evidence>
<gene>
    <name evidence="3" type="ORF">K460DRAFT_404011</name>
</gene>
<keyword evidence="4" id="KW-1185">Reference proteome</keyword>
<dbReference type="RefSeq" id="XP_040791305.1">
    <property type="nucleotide sequence ID" value="XM_040936687.1"/>
</dbReference>
<name>A0A9P4GP35_9PLEO</name>
<feature type="region of interest" description="Disordered" evidence="1">
    <location>
        <begin position="127"/>
        <end position="157"/>
    </location>
</feature>
<proteinExistence type="predicted"/>
<evidence type="ECO:0000313" key="4">
    <source>
        <dbReference type="Proteomes" id="UP000800039"/>
    </source>
</evidence>
<organism evidence="3 4">
    <name type="scientific">Cucurbitaria berberidis CBS 394.84</name>
    <dbReference type="NCBI Taxonomy" id="1168544"/>
    <lineage>
        <taxon>Eukaryota</taxon>
        <taxon>Fungi</taxon>
        <taxon>Dikarya</taxon>
        <taxon>Ascomycota</taxon>
        <taxon>Pezizomycotina</taxon>
        <taxon>Dothideomycetes</taxon>
        <taxon>Pleosporomycetidae</taxon>
        <taxon>Pleosporales</taxon>
        <taxon>Pleosporineae</taxon>
        <taxon>Cucurbitariaceae</taxon>
        <taxon>Cucurbitaria</taxon>
    </lineage>
</organism>
<dbReference type="EMBL" id="ML976615">
    <property type="protein sequence ID" value="KAF1848742.1"/>
    <property type="molecule type" value="Genomic_DNA"/>
</dbReference>
<dbReference type="AlphaFoldDB" id="A0A9P4GP35"/>
<dbReference type="OrthoDB" id="3793105at2759"/>
<dbReference type="GeneID" id="63853937"/>
<feature type="signal peptide" evidence="2">
    <location>
        <begin position="1"/>
        <end position="16"/>
    </location>
</feature>
<sequence>MLLFTLLFAFISLAASLTLNKTDGTTLVLGDEPMIVDLSDVIMPLPEMAPDPIMSVHLLPQQNALLSTSVHVKINTLSNSSDIGSTDAGGEPVYMIQFYKDTHHKGIQGVTQSCDMPLNRQCRRTDSWSVSTHIKPQQSQQWKRKQHRPSSNSSTRFPDISSLSLQGCRYGQLNYGVPFGCFFWDTSNCDRSPGKNSLWLTYGVDDLGALKWDNRIRAYECHATK</sequence>
<feature type="compositionally biased region" description="Polar residues" evidence="1">
    <location>
        <begin position="127"/>
        <end position="141"/>
    </location>
</feature>
<accession>A0A9P4GP35</accession>
<comment type="caution">
    <text evidence="3">The sequence shown here is derived from an EMBL/GenBank/DDBJ whole genome shotgun (WGS) entry which is preliminary data.</text>
</comment>
<feature type="chain" id="PRO_5040461165" evidence="2">
    <location>
        <begin position="17"/>
        <end position="225"/>
    </location>
</feature>
<reference evidence="3" key="1">
    <citation type="submission" date="2020-01" db="EMBL/GenBank/DDBJ databases">
        <authorList>
            <consortium name="DOE Joint Genome Institute"/>
            <person name="Haridas S."/>
            <person name="Albert R."/>
            <person name="Binder M."/>
            <person name="Bloem J."/>
            <person name="Labutti K."/>
            <person name="Salamov A."/>
            <person name="Andreopoulos B."/>
            <person name="Baker S.E."/>
            <person name="Barry K."/>
            <person name="Bills G."/>
            <person name="Bluhm B.H."/>
            <person name="Cannon C."/>
            <person name="Castanera R."/>
            <person name="Culley D.E."/>
            <person name="Daum C."/>
            <person name="Ezra D."/>
            <person name="Gonzalez J.B."/>
            <person name="Henrissat B."/>
            <person name="Kuo A."/>
            <person name="Liang C."/>
            <person name="Lipzen A."/>
            <person name="Lutzoni F."/>
            <person name="Magnuson J."/>
            <person name="Mondo S."/>
            <person name="Nolan M."/>
            <person name="Ohm R."/>
            <person name="Pangilinan J."/>
            <person name="Park H.-J."/>
            <person name="Ramirez L."/>
            <person name="Alfaro M."/>
            <person name="Sun H."/>
            <person name="Tritt A."/>
            <person name="Yoshinaga Y."/>
            <person name="Zwiers L.-H."/>
            <person name="Turgeon B.G."/>
            <person name="Goodwin S.B."/>
            <person name="Spatafora J.W."/>
            <person name="Crous P.W."/>
            <person name="Grigoriev I.V."/>
        </authorList>
    </citation>
    <scope>NUCLEOTIDE SEQUENCE</scope>
    <source>
        <strain evidence="3">CBS 394.84</strain>
    </source>
</reference>